<dbReference type="Gene3D" id="3.50.50.60">
    <property type="entry name" value="FAD/NAD(P)-binding domain"/>
    <property type="match status" value="1"/>
</dbReference>
<dbReference type="SUPFAM" id="SSF51905">
    <property type="entry name" value="FAD/NAD(P)-binding domain"/>
    <property type="match status" value="1"/>
</dbReference>
<dbReference type="PANTHER" id="PTHR13789">
    <property type="entry name" value="MONOOXYGENASE"/>
    <property type="match status" value="1"/>
</dbReference>
<dbReference type="Proteomes" id="UP000076738">
    <property type="component" value="Unassembled WGS sequence"/>
</dbReference>
<dbReference type="PRINTS" id="PR00420">
    <property type="entry name" value="RNGMNOXGNASE"/>
</dbReference>
<evidence type="ECO:0000256" key="1">
    <source>
        <dbReference type="ARBA" id="ARBA00007992"/>
    </source>
</evidence>
<evidence type="ECO:0000313" key="8">
    <source>
        <dbReference type="Proteomes" id="UP000076738"/>
    </source>
</evidence>
<organism evidence="7 8">
    <name type="scientific">Calocera viscosa (strain TUFC12733)</name>
    <dbReference type="NCBI Taxonomy" id="1330018"/>
    <lineage>
        <taxon>Eukaryota</taxon>
        <taxon>Fungi</taxon>
        <taxon>Dikarya</taxon>
        <taxon>Basidiomycota</taxon>
        <taxon>Agaricomycotina</taxon>
        <taxon>Dacrymycetes</taxon>
        <taxon>Dacrymycetales</taxon>
        <taxon>Dacrymycetaceae</taxon>
        <taxon>Calocera</taxon>
    </lineage>
</organism>
<protein>
    <submittedName>
        <fullName evidence="7">Monooxygenase</fullName>
    </submittedName>
</protein>
<dbReference type="SUPFAM" id="SSF54373">
    <property type="entry name" value="FAD-linked reductases, C-terminal domain"/>
    <property type="match status" value="1"/>
</dbReference>
<feature type="domain" description="FAD-binding" evidence="6">
    <location>
        <begin position="20"/>
        <end position="343"/>
    </location>
</feature>
<keyword evidence="3" id="KW-0274">FAD</keyword>
<dbReference type="GO" id="GO:0004497">
    <property type="term" value="F:monooxygenase activity"/>
    <property type="evidence" value="ECO:0007669"/>
    <property type="project" value="UniProtKB-KW"/>
</dbReference>
<sequence>MATTNGANGTNGAQKAARPVKIIIVGAGFAGLACAIESRLKGHDVILLEKFSALKVLGDIISFGPNAGRIFGRWGLHDKIWPLCTHLKVFNLHTWKGELITAQALNEKDFGSYSYNGHRGELHQILFDHAIELGVDLRLSSDVTEYWEDEHAAGVVCNGEKLTADVVIGADGVRSKAREMVLGYFDQPKPSGYAIYRAWFNAKESGIGEDPLSDYLVKDGDAFYGWIGKDVHMLSSSSKGGRDVSWVITHKDEADIEESWSFPGKMEDVLKIVEDWDPRCAAILSKAPSCVDWKLVYRDPLPTWISKKARIALIGDAAHPFLPTSIQGASQALEDGVTIAVNLKISGPEEAPLAIQAFEYIRYQRVRNAQRTGETNRDKWHQADDKKAVEDPKSVALNREEWLLGHDAEKHAWEAYPEAAKEIKEHGYHLPELPEGDVSADRVAKSREEYLAREI</sequence>
<dbReference type="OrthoDB" id="9993796at2759"/>
<dbReference type="InterPro" id="IPR050493">
    <property type="entry name" value="FAD-dep_Monooxygenase_BioMet"/>
</dbReference>
<accession>A0A167RWH5</accession>
<gene>
    <name evidence="7" type="ORF">CALVIDRAFT_475132</name>
</gene>
<dbReference type="STRING" id="1330018.A0A167RWH5"/>
<dbReference type="AlphaFoldDB" id="A0A167RWH5"/>
<evidence type="ECO:0000259" key="6">
    <source>
        <dbReference type="Pfam" id="PF01494"/>
    </source>
</evidence>
<keyword evidence="8" id="KW-1185">Reference proteome</keyword>
<comment type="similarity">
    <text evidence="1">Belongs to the paxM FAD-dependent monooxygenase family.</text>
</comment>
<proteinExistence type="inferred from homology"/>
<evidence type="ECO:0000256" key="3">
    <source>
        <dbReference type="ARBA" id="ARBA00022827"/>
    </source>
</evidence>
<dbReference type="Pfam" id="PF01494">
    <property type="entry name" value="FAD_binding_3"/>
    <property type="match status" value="1"/>
</dbReference>
<dbReference type="GO" id="GO:0071949">
    <property type="term" value="F:FAD binding"/>
    <property type="evidence" value="ECO:0007669"/>
    <property type="project" value="InterPro"/>
</dbReference>
<keyword evidence="4" id="KW-0560">Oxidoreductase</keyword>
<dbReference type="InterPro" id="IPR002938">
    <property type="entry name" value="FAD-bd"/>
</dbReference>
<dbReference type="InterPro" id="IPR036188">
    <property type="entry name" value="FAD/NAD-bd_sf"/>
</dbReference>
<evidence type="ECO:0000256" key="5">
    <source>
        <dbReference type="ARBA" id="ARBA00023033"/>
    </source>
</evidence>
<keyword evidence="5 7" id="KW-0503">Monooxygenase</keyword>
<evidence type="ECO:0000256" key="2">
    <source>
        <dbReference type="ARBA" id="ARBA00022630"/>
    </source>
</evidence>
<evidence type="ECO:0000256" key="4">
    <source>
        <dbReference type="ARBA" id="ARBA00023002"/>
    </source>
</evidence>
<evidence type="ECO:0000313" key="7">
    <source>
        <dbReference type="EMBL" id="KZP01353.1"/>
    </source>
</evidence>
<dbReference type="PANTHER" id="PTHR13789:SF236">
    <property type="entry name" value="MONOOXYGENASE, PUTATIVE (AFU_ORTHOLOGUE AFUA_6G12060)-RELATED"/>
    <property type="match status" value="1"/>
</dbReference>
<dbReference type="EMBL" id="KV417267">
    <property type="protein sequence ID" value="KZP01353.1"/>
    <property type="molecule type" value="Genomic_DNA"/>
</dbReference>
<reference evidence="7 8" key="1">
    <citation type="journal article" date="2016" name="Mol. Biol. Evol.">
        <title>Comparative Genomics of Early-Diverging Mushroom-Forming Fungi Provides Insights into the Origins of Lignocellulose Decay Capabilities.</title>
        <authorList>
            <person name="Nagy L.G."/>
            <person name="Riley R."/>
            <person name="Tritt A."/>
            <person name="Adam C."/>
            <person name="Daum C."/>
            <person name="Floudas D."/>
            <person name="Sun H."/>
            <person name="Yadav J.S."/>
            <person name="Pangilinan J."/>
            <person name="Larsson K.H."/>
            <person name="Matsuura K."/>
            <person name="Barry K."/>
            <person name="Labutti K."/>
            <person name="Kuo R."/>
            <person name="Ohm R.A."/>
            <person name="Bhattacharya S.S."/>
            <person name="Shirouzu T."/>
            <person name="Yoshinaga Y."/>
            <person name="Martin F.M."/>
            <person name="Grigoriev I.V."/>
            <person name="Hibbett D.S."/>
        </authorList>
    </citation>
    <scope>NUCLEOTIDE SEQUENCE [LARGE SCALE GENOMIC DNA]</scope>
    <source>
        <strain evidence="7 8">TUFC12733</strain>
    </source>
</reference>
<name>A0A167RWH5_CALVF</name>
<keyword evidence="2" id="KW-0285">Flavoprotein</keyword>